<evidence type="ECO:0000256" key="1">
    <source>
        <dbReference type="SAM" id="Coils"/>
    </source>
</evidence>
<dbReference type="OrthoDB" id="2963161at2"/>
<proteinExistence type="predicted"/>
<dbReference type="SUPFAM" id="SSF57997">
    <property type="entry name" value="Tropomyosin"/>
    <property type="match status" value="1"/>
</dbReference>
<organism evidence="2 3">
    <name type="scientific">Geobacillus kaustophilus</name>
    <dbReference type="NCBI Taxonomy" id="1462"/>
    <lineage>
        <taxon>Bacteria</taxon>
        <taxon>Bacillati</taxon>
        <taxon>Bacillota</taxon>
        <taxon>Bacilli</taxon>
        <taxon>Bacillales</taxon>
        <taxon>Anoxybacillaceae</taxon>
        <taxon>Geobacillus</taxon>
        <taxon>Geobacillus thermoleovorans group</taxon>
    </lineage>
</organism>
<dbReference type="Gene3D" id="6.10.250.370">
    <property type="match status" value="1"/>
</dbReference>
<protein>
    <submittedName>
        <fullName evidence="2">Snapin/Pallidin family protein</fullName>
    </submittedName>
</protein>
<evidence type="ECO:0000313" key="3">
    <source>
        <dbReference type="Proteomes" id="UP000032522"/>
    </source>
</evidence>
<dbReference type="EMBL" id="JYBP01000003">
    <property type="protein sequence ID" value="KJE28168.1"/>
    <property type="molecule type" value="Genomic_DNA"/>
</dbReference>
<dbReference type="Gene3D" id="1.20.5.190">
    <property type="match status" value="1"/>
</dbReference>
<name>A0A0D8BVG4_GEOKU</name>
<evidence type="ECO:0000313" key="2">
    <source>
        <dbReference type="EMBL" id="KJE28168.1"/>
    </source>
</evidence>
<gene>
    <name evidence="2" type="ORF">LG52_1019</name>
</gene>
<keyword evidence="1" id="KW-0175">Coiled coil</keyword>
<accession>A0A0D8BVG4</accession>
<dbReference type="PATRIC" id="fig|1462.6.peg.1190"/>
<reference evidence="2 3" key="1">
    <citation type="submission" date="2015-01" db="EMBL/GenBank/DDBJ databases">
        <authorList>
            <person name="Filippidou S."/>
            <person name="Jeanneret N."/>
            <person name="Russel-Delif L."/>
            <person name="Junier T."/>
            <person name="Wunderlin T."/>
            <person name="Molina V."/>
            <person name="Johnson S.L."/>
            <person name="Davenport K.W."/>
            <person name="Chain P.S."/>
            <person name="Dorador C."/>
            <person name="Junier P."/>
        </authorList>
    </citation>
    <scope>NUCLEOTIDE SEQUENCE [LARGE SCALE GENOMIC DNA]</scope>
    <source>
        <strain evidence="2 3">Et7/4</strain>
    </source>
</reference>
<dbReference type="AlphaFoldDB" id="A0A0D8BVG4"/>
<comment type="caution">
    <text evidence="2">The sequence shown here is derived from an EMBL/GenBank/DDBJ whole genome shotgun (WGS) entry which is preliminary data.</text>
</comment>
<dbReference type="RefSeq" id="WP_044731175.1">
    <property type="nucleotide sequence ID" value="NZ_JYBP01000003.1"/>
</dbReference>
<sequence>MGQAELVQMMAELLDQKLYPVHVRLDRIEGNVRALQEGQARLEGEVQALKEGQARLEDEVQLLQKGQVRLEQRLHRVENDVRTLKVNMEAVKGDVQTLKTDMDAVKDDVQTLKEGQQRLEEKVDYLATEMRSHFRHIENMLHKHQAALDMASREFSSKQTSIDYLMKKVAEHDMEIFHLKNYLQP</sequence>
<dbReference type="Proteomes" id="UP000032522">
    <property type="component" value="Unassembled WGS sequence"/>
</dbReference>
<feature type="coiled-coil region" evidence="1">
    <location>
        <begin position="25"/>
        <end position="122"/>
    </location>
</feature>